<reference evidence="2 3" key="2">
    <citation type="journal article" date="2014" name="PLoS ONE">
        <title>Evolution of mitochondria reconstructed from the energy metabolism of living bacteria.</title>
        <authorList>
            <person name="Degli Esposti M."/>
            <person name="Chouaia B."/>
            <person name="Comandatore F."/>
            <person name="Crotti E."/>
            <person name="Sassera D."/>
            <person name="Lievens P.M."/>
            <person name="Daffonchio D."/>
            <person name="Bandi C."/>
        </authorList>
    </citation>
    <scope>NUCLEOTIDE SEQUENCE [LARGE SCALE GENOMIC DNA]</scope>
    <source>
        <strain evidence="3">AM169</strain>
    </source>
</reference>
<dbReference type="EMBL" id="CBLY010000008">
    <property type="protein sequence ID" value="CDG32724.1"/>
    <property type="molecule type" value="Genomic_DNA"/>
</dbReference>
<protein>
    <submittedName>
        <fullName evidence="2">Uncharacterized protein</fullName>
    </submittedName>
</protein>
<gene>
    <name evidence="2" type="ORF">SACS_1863</name>
</gene>
<comment type="caution">
    <text evidence="2">The sequence shown here is derived from an EMBL/GenBank/DDBJ whole genome shotgun (WGS) entry which is preliminary data.</text>
</comment>
<organism evidence="2 3">
    <name type="scientific">Parasaccharibacter apium</name>
    <dbReference type="NCBI Taxonomy" id="1510841"/>
    <lineage>
        <taxon>Bacteria</taxon>
        <taxon>Pseudomonadati</taxon>
        <taxon>Pseudomonadota</taxon>
        <taxon>Alphaproteobacteria</taxon>
        <taxon>Acetobacterales</taxon>
        <taxon>Acetobacteraceae</taxon>
        <taxon>Parasaccharibacter</taxon>
    </lineage>
</organism>
<accession>A0A7U7G3Z8</accession>
<evidence type="ECO:0000313" key="3">
    <source>
        <dbReference type="Proteomes" id="UP000027590"/>
    </source>
</evidence>
<dbReference type="RefSeq" id="WP_043562115.1">
    <property type="nucleotide sequence ID" value="NZ_CBLY010000008.1"/>
</dbReference>
<name>A0A7U7G3Z8_9PROT</name>
<reference evidence="2 3" key="1">
    <citation type="journal article" date="2014" name="Genome Biol. Evol.">
        <title>Acetic acid bacteria genomes reveal functional traits for adaptation to life in insect guts.</title>
        <authorList>
            <person name="Chouaia B."/>
            <person name="Gaiarsa S."/>
            <person name="Crotti E."/>
            <person name="Comandatore F."/>
            <person name="Degli Esposti M."/>
            <person name="Ricci I."/>
            <person name="Alma A."/>
            <person name="Favia G."/>
            <person name="Bandi C."/>
            <person name="Daffonchio D."/>
        </authorList>
    </citation>
    <scope>NUCLEOTIDE SEQUENCE [LARGE SCALE GENOMIC DNA]</scope>
    <source>
        <strain evidence="3">AM169</strain>
    </source>
</reference>
<evidence type="ECO:0000313" key="2">
    <source>
        <dbReference type="EMBL" id="CDG32724.1"/>
    </source>
</evidence>
<feature type="region of interest" description="Disordered" evidence="1">
    <location>
        <begin position="201"/>
        <end position="232"/>
    </location>
</feature>
<dbReference type="Proteomes" id="UP000027590">
    <property type="component" value="Unassembled WGS sequence"/>
</dbReference>
<evidence type="ECO:0000256" key="1">
    <source>
        <dbReference type="SAM" id="MobiDB-lite"/>
    </source>
</evidence>
<proteinExistence type="predicted"/>
<sequence>MSILTSLRASASATGGETLENWAVQRAARQWGIFRRPTADQFSSLTSSGFNRSAGGPSSFLSGQAPRRVLSAAHVDSLRLDEQANICSAPQENGTFTSYNKVFLPYRAMIRMVCDGSETGSLGENLLPDFIRSTLGVGSDTVRKDFLETLSRLVKDTNLYFVATPEGIYPNANITGYTFTRTVDSGVDIITANITIQEVRQGNTSRWTGSRHPQGAQTRNAGPVTLQPEKRT</sequence>
<dbReference type="AlphaFoldDB" id="A0A7U7G3Z8"/>